<comment type="caution">
    <text evidence="2">The sequence shown here is derived from an EMBL/GenBank/DDBJ whole genome shotgun (WGS) entry which is preliminary data.</text>
</comment>
<protein>
    <submittedName>
        <fullName evidence="2">Uncharacterized protein</fullName>
    </submittedName>
</protein>
<name>A0A834CB65_ORYME</name>
<dbReference type="Proteomes" id="UP000646548">
    <property type="component" value="Unassembled WGS sequence"/>
</dbReference>
<gene>
    <name evidence="2" type="ORF">FQA47_018101</name>
</gene>
<proteinExistence type="predicted"/>
<dbReference type="AlphaFoldDB" id="A0A834CB65"/>
<feature type="compositionally biased region" description="Acidic residues" evidence="1">
    <location>
        <begin position="8"/>
        <end position="28"/>
    </location>
</feature>
<organism evidence="2 3">
    <name type="scientific">Oryzias melastigma</name>
    <name type="common">Marine medaka</name>
    <dbReference type="NCBI Taxonomy" id="30732"/>
    <lineage>
        <taxon>Eukaryota</taxon>
        <taxon>Metazoa</taxon>
        <taxon>Chordata</taxon>
        <taxon>Craniata</taxon>
        <taxon>Vertebrata</taxon>
        <taxon>Euteleostomi</taxon>
        <taxon>Actinopterygii</taxon>
        <taxon>Neopterygii</taxon>
        <taxon>Teleostei</taxon>
        <taxon>Neoteleostei</taxon>
        <taxon>Acanthomorphata</taxon>
        <taxon>Ovalentaria</taxon>
        <taxon>Atherinomorphae</taxon>
        <taxon>Beloniformes</taxon>
        <taxon>Adrianichthyidae</taxon>
        <taxon>Oryziinae</taxon>
        <taxon>Oryzias</taxon>
    </lineage>
</organism>
<feature type="compositionally biased region" description="Basic and acidic residues" evidence="1">
    <location>
        <begin position="50"/>
        <end position="70"/>
    </location>
</feature>
<accession>A0A834CB65</accession>
<feature type="region of interest" description="Disordered" evidence="1">
    <location>
        <begin position="1"/>
        <end position="70"/>
    </location>
</feature>
<evidence type="ECO:0000313" key="2">
    <source>
        <dbReference type="EMBL" id="KAF6726492.1"/>
    </source>
</evidence>
<reference evidence="2" key="1">
    <citation type="journal article" name="BMC Genomics">
        <title>Long-read sequencing and de novo genome assembly of marine medaka (Oryzias melastigma).</title>
        <authorList>
            <person name="Liang P."/>
            <person name="Saqib H.S.A."/>
            <person name="Ni X."/>
            <person name="Shen Y."/>
        </authorList>
    </citation>
    <scope>NUCLEOTIDE SEQUENCE</scope>
    <source>
        <strain evidence="2">Bigg-433</strain>
    </source>
</reference>
<evidence type="ECO:0000256" key="1">
    <source>
        <dbReference type="SAM" id="MobiDB-lite"/>
    </source>
</evidence>
<evidence type="ECO:0000313" key="3">
    <source>
        <dbReference type="Proteomes" id="UP000646548"/>
    </source>
</evidence>
<dbReference type="EMBL" id="WKFB01000327">
    <property type="protein sequence ID" value="KAF6726492.1"/>
    <property type="molecule type" value="Genomic_DNA"/>
</dbReference>
<sequence length="70" mass="8057">MQTIPETAAEEEEDDEDAAESSDEDDVENVLAPQDRKQKGASHVDLFQVTKERQKTEHQSDSDEFDHFYD</sequence>